<evidence type="ECO:0000313" key="3">
    <source>
        <dbReference type="Proteomes" id="UP000198785"/>
    </source>
</evidence>
<organism evidence="2 3">
    <name type="scientific">Sphingobacterium wenxiniae</name>
    <dbReference type="NCBI Taxonomy" id="683125"/>
    <lineage>
        <taxon>Bacteria</taxon>
        <taxon>Pseudomonadati</taxon>
        <taxon>Bacteroidota</taxon>
        <taxon>Sphingobacteriia</taxon>
        <taxon>Sphingobacteriales</taxon>
        <taxon>Sphingobacteriaceae</taxon>
        <taxon>Sphingobacterium</taxon>
    </lineage>
</organism>
<dbReference type="Proteomes" id="UP000198785">
    <property type="component" value="Unassembled WGS sequence"/>
</dbReference>
<protein>
    <submittedName>
        <fullName evidence="2">Uncharacterized protein</fullName>
    </submittedName>
</protein>
<gene>
    <name evidence="2" type="ORF">SAMN05660206_11567</name>
</gene>
<evidence type="ECO:0000256" key="1">
    <source>
        <dbReference type="SAM" id="MobiDB-lite"/>
    </source>
</evidence>
<reference evidence="2 3" key="1">
    <citation type="submission" date="2016-10" db="EMBL/GenBank/DDBJ databases">
        <authorList>
            <person name="de Groot N.N."/>
        </authorList>
    </citation>
    <scope>NUCLEOTIDE SEQUENCE [LARGE SCALE GENOMIC DNA]</scope>
    <source>
        <strain evidence="2 3">DSM 22789</strain>
    </source>
</reference>
<sequence length="55" mass="6048">MIHFVKLHTTDQALGARAGALLQARVRGQSRRAVFRQVPDPLRGKPGGISSQHLF</sequence>
<feature type="region of interest" description="Disordered" evidence="1">
    <location>
        <begin position="35"/>
        <end position="55"/>
    </location>
</feature>
<evidence type="ECO:0000313" key="2">
    <source>
        <dbReference type="EMBL" id="SFT15061.1"/>
    </source>
</evidence>
<dbReference type="AlphaFoldDB" id="A0A1I6VN72"/>
<name>A0A1I6VN72_9SPHI</name>
<keyword evidence="3" id="KW-1185">Reference proteome</keyword>
<dbReference type="STRING" id="683125.SAMN05660206_11567"/>
<accession>A0A1I6VN72</accession>
<dbReference type="EMBL" id="FOZZ01000015">
    <property type="protein sequence ID" value="SFT15061.1"/>
    <property type="molecule type" value="Genomic_DNA"/>
</dbReference>
<dbReference type="RefSeq" id="WP_170852690.1">
    <property type="nucleotide sequence ID" value="NZ_FOZZ01000015.1"/>
</dbReference>
<proteinExistence type="predicted"/>